<evidence type="ECO:0000256" key="3">
    <source>
        <dbReference type="ARBA" id="ARBA00022801"/>
    </source>
</evidence>
<feature type="active site" description="Proton acceptor" evidence="4">
    <location>
        <position position="363"/>
    </location>
</feature>
<proteinExistence type="inferred from homology"/>
<organism evidence="6 7">
    <name type="scientific">Mycobacteroides chelonae</name>
    <name type="common">Mycobacterium chelonae</name>
    <dbReference type="NCBI Taxonomy" id="1774"/>
    <lineage>
        <taxon>Bacteria</taxon>
        <taxon>Bacillati</taxon>
        <taxon>Actinomycetota</taxon>
        <taxon>Actinomycetes</taxon>
        <taxon>Mycobacteriales</taxon>
        <taxon>Mycobacteriaceae</taxon>
        <taxon>Mycobacteroides</taxon>
    </lineage>
</organism>
<protein>
    <submittedName>
        <fullName evidence="6">Epoxide hydrolase</fullName>
    </submittedName>
</protein>
<dbReference type="PANTHER" id="PTHR21661:SF35">
    <property type="entry name" value="EPOXIDE HYDROLASE"/>
    <property type="match status" value="1"/>
</dbReference>
<reference evidence="6 7" key="1">
    <citation type="submission" date="2019-06" db="EMBL/GenBank/DDBJ databases">
        <title>Whole geneome sequnce of Mycobacteroides chelonae M77 isolated from bovine milk from Meghalaya, India.</title>
        <authorList>
            <person name="Vise E."/>
            <person name="Das S."/>
            <person name="Garg A."/>
            <person name="Ghatak S."/>
            <person name="Shakuntala I."/>
            <person name="Milton A.A.P."/>
            <person name="Karam A."/>
            <person name="Sanjukta R."/>
            <person name="Puro K."/>
            <person name="Sen A."/>
        </authorList>
    </citation>
    <scope>NUCLEOTIDE SEQUENCE [LARGE SCALE GENOMIC DNA]</scope>
    <source>
        <strain evidence="6 7">M77</strain>
    </source>
</reference>
<dbReference type="GO" id="GO:0097176">
    <property type="term" value="P:epoxide metabolic process"/>
    <property type="evidence" value="ECO:0007669"/>
    <property type="project" value="TreeGrafter"/>
</dbReference>
<evidence type="ECO:0000313" key="7">
    <source>
        <dbReference type="Proteomes" id="UP000317728"/>
    </source>
</evidence>
<sequence>MEAITPFRIAVPQSELDDLQRRLDHARWPAPLPTDSWSTGVPTWWLRQIVEYWRTDYDWRAAEKELNVWPQFVTTIRGQRIHFLHIRSDEPDAVPLVLTHGWPGSVAEFLDIIGPLTNPRAYGGDPRDAFHVVIPSLPGFGFSGPVAESGWSKSEIASAWAELMYRLGYVRYGAHGGDIGSGVSPDIARSAPEHVIGVHVSGGPGPMPHFPVPDEVRSALSEPDRARLHMMEELFSDGSGTGYVAIQSTRPQTLAYGLTDSPLGQLAWIMEKFREWTYPQEALPEKIISLDRLLTNVMIYWLTGTAGSSAYVGYAQGLGWDEERPNSRVPTGAIVFAADFGIRHFAETSNTITHWVEVDRGGHFAALEEPALLVDDIRTFYRALRD</sequence>
<dbReference type="InterPro" id="IPR029058">
    <property type="entry name" value="AB_hydrolase_fold"/>
</dbReference>
<feature type="active site" description="Proton donor" evidence="4">
    <location>
        <position position="314"/>
    </location>
</feature>
<dbReference type="PIRSF" id="PIRSF001112">
    <property type="entry name" value="Epoxide_hydrolase"/>
    <property type="match status" value="1"/>
</dbReference>
<evidence type="ECO:0000256" key="4">
    <source>
        <dbReference type="PIRSR" id="PIRSR001112-1"/>
    </source>
</evidence>
<dbReference type="InterPro" id="IPR000639">
    <property type="entry name" value="Epox_hydrolase-like"/>
</dbReference>
<comment type="similarity">
    <text evidence="1">Belongs to the peptidase S33 family.</text>
</comment>
<dbReference type="Proteomes" id="UP000317728">
    <property type="component" value="Chromosome"/>
</dbReference>
<name>A0AB73U414_MYCCH</name>
<dbReference type="GO" id="GO:0004301">
    <property type="term" value="F:epoxide hydrolase activity"/>
    <property type="evidence" value="ECO:0007669"/>
    <property type="project" value="TreeGrafter"/>
</dbReference>
<keyword evidence="3 6" id="KW-0378">Hydrolase</keyword>
<gene>
    <name evidence="6" type="ORF">FJK96_14555</name>
</gene>
<accession>A0AB73U414</accession>
<dbReference type="Pfam" id="PF06441">
    <property type="entry name" value="EHN"/>
    <property type="match status" value="1"/>
</dbReference>
<feature type="active site" description="Nucleophile" evidence="4">
    <location>
        <position position="178"/>
    </location>
</feature>
<dbReference type="AlphaFoldDB" id="A0AB73U414"/>
<evidence type="ECO:0000313" key="6">
    <source>
        <dbReference type="EMBL" id="QDF71259.1"/>
    </source>
</evidence>
<dbReference type="EMBL" id="CP041150">
    <property type="protein sequence ID" value="QDF71259.1"/>
    <property type="molecule type" value="Genomic_DNA"/>
</dbReference>
<dbReference type="PRINTS" id="PR00412">
    <property type="entry name" value="EPOXHYDRLASE"/>
</dbReference>
<evidence type="ECO:0000256" key="1">
    <source>
        <dbReference type="ARBA" id="ARBA00010088"/>
    </source>
</evidence>
<dbReference type="InterPro" id="IPR010497">
    <property type="entry name" value="Epoxide_hydro_N"/>
</dbReference>
<keyword evidence="2" id="KW-0058">Aromatic hydrocarbons catabolism</keyword>
<evidence type="ECO:0000256" key="2">
    <source>
        <dbReference type="ARBA" id="ARBA00022797"/>
    </source>
</evidence>
<dbReference type="SUPFAM" id="SSF53474">
    <property type="entry name" value="alpha/beta-Hydrolases"/>
    <property type="match status" value="1"/>
</dbReference>
<feature type="domain" description="Epoxide hydrolase N-terminal" evidence="5">
    <location>
        <begin position="4"/>
        <end position="109"/>
    </location>
</feature>
<dbReference type="Gene3D" id="3.40.50.1820">
    <property type="entry name" value="alpha/beta hydrolase"/>
    <property type="match status" value="1"/>
</dbReference>
<evidence type="ECO:0000259" key="5">
    <source>
        <dbReference type="Pfam" id="PF06441"/>
    </source>
</evidence>
<dbReference type="RefSeq" id="WP_075908491.1">
    <property type="nucleotide sequence ID" value="NZ_CP041150.1"/>
</dbReference>
<dbReference type="InterPro" id="IPR016292">
    <property type="entry name" value="Epoxide_hydrolase"/>
</dbReference>
<dbReference type="PANTHER" id="PTHR21661">
    <property type="entry name" value="EPOXIDE HYDROLASE 1-RELATED"/>
    <property type="match status" value="1"/>
</dbReference>